<dbReference type="NCBIfam" id="TIGR04019">
    <property type="entry name" value="B_thiol_YtxJ"/>
    <property type="match status" value="1"/>
</dbReference>
<dbReference type="Pfam" id="PF11009">
    <property type="entry name" value="BrxC"/>
    <property type="match status" value="1"/>
</dbReference>
<dbReference type="EMBL" id="RPFJ01000017">
    <property type="protein sequence ID" value="RPD94474.1"/>
    <property type="molecule type" value="Genomic_DNA"/>
</dbReference>
<evidence type="ECO:0000313" key="2">
    <source>
        <dbReference type="Proteomes" id="UP000270856"/>
    </source>
</evidence>
<protein>
    <submittedName>
        <fullName evidence="1">Bacillithiol system redox-active protein YtxJ</fullName>
    </submittedName>
</protein>
<proteinExistence type="predicted"/>
<organism evidence="1 2">
    <name type="scientific">Aureibaculum marinum</name>
    <dbReference type="NCBI Taxonomy" id="2487930"/>
    <lineage>
        <taxon>Bacteria</taxon>
        <taxon>Pseudomonadati</taxon>
        <taxon>Bacteroidota</taxon>
        <taxon>Flavobacteriia</taxon>
        <taxon>Flavobacteriales</taxon>
        <taxon>Flavobacteriaceae</taxon>
        <taxon>Aureibaculum</taxon>
    </lineage>
</organism>
<dbReference type="InterPro" id="IPR022551">
    <property type="entry name" value="BrxC"/>
</dbReference>
<dbReference type="SUPFAM" id="SSF52833">
    <property type="entry name" value="Thioredoxin-like"/>
    <property type="match status" value="1"/>
</dbReference>
<gene>
    <name evidence="1" type="primary">ytxJ</name>
    <name evidence="1" type="ORF">EGM88_12085</name>
</gene>
<keyword evidence="2" id="KW-1185">Reference proteome</keyword>
<sequence>MGIIKNLFGKSNDKADYPSINWIPLTEHKQLTEIIQNSNLKYQAIFKHSTRCGISRSVLKQFERQENNESIDFYYLDLLSYRAISDEIVEKFGVMHQSPQLLVIKEGAVVAHGSHYDIMTIKI</sequence>
<evidence type="ECO:0000313" key="1">
    <source>
        <dbReference type="EMBL" id="RPD94474.1"/>
    </source>
</evidence>
<dbReference type="OrthoDB" id="677051at2"/>
<accession>A0A3N4NDU4</accession>
<reference evidence="1 2" key="1">
    <citation type="submission" date="2018-11" db="EMBL/GenBank/DDBJ databases">
        <title>Aureibaculum marinum gen. nov., sp. nov., a member of the family Flavobacteriaceae isolated from the Bohai Sea.</title>
        <authorList>
            <person name="Ji X."/>
        </authorList>
    </citation>
    <scope>NUCLEOTIDE SEQUENCE [LARGE SCALE GENOMIC DNA]</scope>
    <source>
        <strain evidence="1 2">BH-SD17</strain>
    </source>
</reference>
<comment type="caution">
    <text evidence="1">The sequence shown here is derived from an EMBL/GenBank/DDBJ whole genome shotgun (WGS) entry which is preliminary data.</text>
</comment>
<dbReference type="Gene3D" id="3.40.30.10">
    <property type="entry name" value="Glutaredoxin"/>
    <property type="match status" value="1"/>
</dbReference>
<dbReference type="RefSeq" id="WP_123898565.1">
    <property type="nucleotide sequence ID" value="NZ_RPFJ01000017.1"/>
</dbReference>
<dbReference type="InterPro" id="IPR036249">
    <property type="entry name" value="Thioredoxin-like_sf"/>
</dbReference>
<dbReference type="AlphaFoldDB" id="A0A3N4NDU4"/>
<dbReference type="Proteomes" id="UP000270856">
    <property type="component" value="Unassembled WGS sequence"/>
</dbReference>
<name>A0A3N4NDU4_9FLAO</name>